<gene>
    <name evidence="1" type="ORF">SAMN05421847_0456</name>
</gene>
<reference evidence="2" key="1">
    <citation type="submission" date="2016-10" db="EMBL/GenBank/DDBJ databases">
        <authorList>
            <person name="Varghese N."/>
            <person name="Submissions S."/>
        </authorList>
    </citation>
    <scope>NUCLEOTIDE SEQUENCE [LARGE SCALE GENOMIC DNA]</scope>
    <source>
        <strain evidence="2">DSM 21580</strain>
    </source>
</reference>
<keyword evidence="2" id="KW-1185">Reference proteome</keyword>
<sequence>MVKEIKNKVIRKDYICTLQMIFCFSILFSTNLFCQHLAKDSIIDKKNNNSSNVTKLGIFVLPGVTVYNGIKEKEEEEKSSITNNLDVSSKKSDSKGIIYVKDISIVYAPQNELFAKVVIIHPEAKRNSLARKTIIEKSTKDDLQDLKNKIKRGIPDRNLLVVYKSDSESSSFNGCNTLKNIGVFSQTFSKVKKFTRVSTEYKYQNIIDTTLKTNVQDSVYFHTITVYENYFTRPPPPLIL</sequence>
<dbReference type="Proteomes" id="UP000236738">
    <property type="component" value="Unassembled WGS sequence"/>
</dbReference>
<organism evidence="1 2">
    <name type="scientific">Halpernia humi</name>
    <dbReference type="NCBI Taxonomy" id="493375"/>
    <lineage>
        <taxon>Bacteria</taxon>
        <taxon>Pseudomonadati</taxon>
        <taxon>Bacteroidota</taxon>
        <taxon>Flavobacteriia</taxon>
        <taxon>Flavobacteriales</taxon>
        <taxon>Weeksellaceae</taxon>
        <taxon>Chryseobacterium group</taxon>
        <taxon>Halpernia</taxon>
    </lineage>
</organism>
<evidence type="ECO:0000313" key="2">
    <source>
        <dbReference type="Proteomes" id="UP000236738"/>
    </source>
</evidence>
<evidence type="ECO:0000313" key="1">
    <source>
        <dbReference type="EMBL" id="SEF61505.1"/>
    </source>
</evidence>
<dbReference type="EMBL" id="FNUS01000001">
    <property type="protein sequence ID" value="SEF61505.1"/>
    <property type="molecule type" value="Genomic_DNA"/>
</dbReference>
<protein>
    <submittedName>
        <fullName evidence="1">Uncharacterized protein</fullName>
    </submittedName>
</protein>
<name>A0A1H5TF94_9FLAO</name>
<accession>A0A1H5TF94</accession>
<dbReference type="RefSeq" id="WP_103912484.1">
    <property type="nucleotide sequence ID" value="NZ_FNUS01000001.1"/>
</dbReference>
<dbReference type="AlphaFoldDB" id="A0A1H5TF94"/>
<proteinExistence type="predicted"/>